<evidence type="ECO:0000259" key="2">
    <source>
        <dbReference type="SMART" id="SM00642"/>
    </source>
</evidence>
<accession>A0ABM0GT43</accession>
<feature type="non-terminal residue" evidence="4">
    <location>
        <position position="243"/>
    </location>
</feature>
<dbReference type="Gene3D" id="3.90.400.10">
    <property type="entry name" value="Oligo-1,6-glucosidase, Domain 2"/>
    <property type="match status" value="1"/>
</dbReference>
<reference evidence="4" key="1">
    <citation type="submission" date="2025-08" db="UniProtKB">
        <authorList>
            <consortium name="RefSeq"/>
        </authorList>
    </citation>
    <scope>IDENTIFICATION</scope>
    <source>
        <tissue evidence="4">Testes</tissue>
    </source>
</reference>
<keyword evidence="3" id="KW-1185">Reference proteome</keyword>
<dbReference type="InterPro" id="IPR017853">
    <property type="entry name" value="GH"/>
</dbReference>
<gene>
    <name evidence="4" type="primary">LOC100377932</name>
</gene>
<dbReference type="Proteomes" id="UP000694865">
    <property type="component" value="Unplaced"/>
</dbReference>
<protein>
    <submittedName>
        <fullName evidence="4">Probable maltase D-like</fullName>
    </submittedName>
</protein>
<dbReference type="PANTHER" id="PTHR10357">
    <property type="entry name" value="ALPHA-AMYLASE FAMILY MEMBER"/>
    <property type="match status" value="1"/>
</dbReference>
<organism evidence="3 4">
    <name type="scientific">Saccoglossus kowalevskii</name>
    <name type="common">Acorn worm</name>
    <dbReference type="NCBI Taxonomy" id="10224"/>
    <lineage>
        <taxon>Eukaryota</taxon>
        <taxon>Metazoa</taxon>
        <taxon>Hemichordata</taxon>
        <taxon>Enteropneusta</taxon>
        <taxon>Harrimaniidae</taxon>
        <taxon>Saccoglossus</taxon>
    </lineage>
</organism>
<dbReference type="InterPro" id="IPR006047">
    <property type="entry name" value="GH13_cat_dom"/>
</dbReference>
<dbReference type="GeneID" id="100377932"/>
<feature type="chain" id="PRO_5046489530" evidence="1">
    <location>
        <begin position="22"/>
        <end position="243"/>
    </location>
</feature>
<dbReference type="InterPro" id="IPR045857">
    <property type="entry name" value="O16G_dom_2"/>
</dbReference>
<evidence type="ECO:0000313" key="3">
    <source>
        <dbReference type="Proteomes" id="UP000694865"/>
    </source>
</evidence>
<evidence type="ECO:0000256" key="1">
    <source>
        <dbReference type="SAM" id="SignalP"/>
    </source>
</evidence>
<dbReference type="SMART" id="SM00642">
    <property type="entry name" value="Aamy"/>
    <property type="match status" value="1"/>
</dbReference>
<proteinExistence type="predicted"/>
<evidence type="ECO:0000313" key="4">
    <source>
        <dbReference type="RefSeq" id="XP_002736787.2"/>
    </source>
</evidence>
<name>A0ABM0GT43_SACKO</name>
<sequence>MLRFVSLSILVLCVIVYNTLCFELRELDWWQSNVIYQIYPLSFKDSDGNGTGDLNGITSRLDHFLDINVHAIWLSPVYESPMADFGYDISNFTAIDPIFGTMDDFDEMIAAMHDRGLYLIMDYVINHSSDQHEWFIESRKNKTNKYADYYMWYDAKPECVDDGNQPEDCPPSNWVSVFGGSMWEWEENRQQFYLHQFLKEQPDLNWRNQEVFDEMMAVVKFWLEKGVDGFRVDAIKHLFEVED</sequence>
<dbReference type="RefSeq" id="XP_002736787.2">
    <property type="nucleotide sequence ID" value="XM_002736741.2"/>
</dbReference>
<feature type="domain" description="Glycosyl hydrolase family 13 catalytic" evidence="2">
    <location>
        <begin position="37"/>
        <end position="243"/>
    </location>
</feature>
<keyword evidence="1" id="KW-0732">Signal</keyword>
<dbReference type="Gene3D" id="3.20.20.80">
    <property type="entry name" value="Glycosidases"/>
    <property type="match status" value="1"/>
</dbReference>
<dbReference type="SUPFAM" id="SSF51445">
    <property type="entry name" value="(Trans)glycosidases"/>
    <property type="match status" value="1"/>
</dbReference>
<feature type="signal peptide" evidence="1">
    <location>
        <begin position="1"/>
        <end position="21"/>
    </location>
</feature>
<dbReference type="Pfam" id="PF00128">
    <property type="entry name" value="Alpha-amylase"/>
    <property type="match status" value="1"/>
</dbReference>
<dbReference type="PANTHER" id="PTHR10357:SF179">
    <property type="entry name" value="NEUTRAL AND BASIC AMINO ACID TRANSPORT PROTEIN RBAT"/>
    <property type="match status" value="1"/>
</dbReference>